<feature type="binding site" evidence="14">
    <location>
        <position position="212"/>
    </location>
    <ligand>
        <name>Mn(2+)</name>
        <dbReference type="ChEBI" id="CHEBI:29035"/>
    </ligand>
</feature>
<evidence type="ECO:0000256" key="1">
    <source>
        <dbReference type="ARBA" id="ARBA00004742"/>
    </source>
</evidence>
<feature type="binding site" evidence="14">
    <location>
        <position position="332"/>
    </location>
    <ligand>
        <name>ATP</name>
        <dbReference type="ChEBI" id="CHEBI:30616"/>
    </ligand>
</feature>
<feature type="binding site" evidence="14">
    <location>
        <position position="268"/>
    </location>
    <ligand>
        <name>Mn(2+)</name>
        <dbReference type="ChEBI" id="CHEBI:29035"/>
    </ligand>
</feature>
<proteinExistence type="inferred from homology"/>
<evidence type="ECO:0000256" key="5">
    <source>
        <dbReference type="ARBA" id="ARBA00022490"/>
    </source>
</evidence>
<dbReference type="Gene3D" id="2.170.8.10">
    <property type="entry name" value="Phosphoenolpyruvate Carboxykinase, domain 2"/>
    <property type="match status" value="1"/>
</dbReference>
<dbReference type="SUPFAM" id="SSF68923">
    <property type="entry name" value="PEP carboxykinase N-terminal domain"/>
    <property type="match status" value="1"/>
</dbReference>
<organism evidence="15">
    <name type="scientific">Xenorhabdus szentirmaii</name>
    <dbReference type="NCBI Taxonomy" id="290112"/>
    <lineage>
        <taxon>Bacteria</taxon>
        <taxon>Pseudomonadati</taxon>
        <taxon>Pseudomonadota</taxon>
        <taxon>Gammaproteobacteria</taxon>
        <taxon>Enterobacterales</taxon>
        <taxon>Morganellaceae</taxon>
        <taxon>Xenorhabdus</taxon>
    </lineage>
</organism>
<feature type="binding site" evidence="14">
    <location>
        <position position="231"/>
    </location>
    <ligand>
        <name>ATP</name>
        <dbReference type="ChEBI" id="CHEBI:30616"/>
    </ligand>
</feature>
<dbReference type="PROSITE" id="PS00532">
    <property type="entry name" value="PEPCK_ATP"/>
    <property type="match status" value="1"/>
</dbReference>
<evidence type="ECO:0000256" key="10">
    <source>
        <dbReference type="ARBA" id="ARBA00023211"/>
    </source>
</evidence>
<dbReference type="GO" id="GO:0004612">
    <property type="term" value="F:phosphoenolpyruvate carboxykinase (ATP) activity"/>
    <property type="evidence" value="ECO:0007669"/>
    <property type="project" value="UniProtKB-UniRule"/>
</dbReference>
<dbReference type="Pfam" id="PF01293">
    <property type="entry name" value="PEPCK_ATP"/>
    <property type="match status" value="1"/>
</dbReference>
<dbReference type="NCBIfam" id="NF006820">
    <property type="entry name" value="PRK09344.1-2"/>
    <property type="match status" value="1"/>
</dbReference>
<evidence type="ECO:0000256" key="13">
    <source>
        <dbReference type="ARBA" id="ARBA00055407"/>
    </source>
</evidence>
<dbReference type="InterPro" id="IPR013035">
    <property type="entry name" value="PEP_carboxykinase_C"/>
</dbReference>
<comment type="cofactor">
    <cofactor evidence="14">
        <name>Mn(2+)</name>
        <dbReference type="ChEBI" id="CHEBI:29035"/>
    </cofactor>
    <text evidence="14">Binds 1 Mn(2+) ion per subunit.</text>
</comment>
<keyword evidence="6 14" id="KW-0479">Metal-binding</keyword>
<keyword evidence="11 14" id="KW-0456">Lyase</keyword>
<evidence type="ECO:0000256" key="2">
    <source>
        <dbReference type="ARBA" id="ARBA00006052"/>
    </source>
</evidence>
<dbReference type="InterPro" id="IPR015994">
    <property type="entry name" value="PEPCK_ATP_CS"/>
</dbReference>
<dbReference type="GeneID" id="97125746"/>
<dbReference type="NCBIfam" id="TIGR00224">
    <property type="entry name" value="pckA"/>
    <property type="match status" value="1"/>
</dbReference>
<comment type="subcellular location">
    <subcellularLocation>
        <location evidence="14">Cytoplasm</location>
    </subcellularLocation>
</comment>
<comment type="catalytic activity">
    <reaction evidence="12 14">
        <text>oxaloacetate + ATP = phosphoenolpyruvate + ADP + CO2</text>
        <dbReference type="Rhea" id="RHEA:18617"/>
        <dbReference type="ChEBI" id="CHEBI:16452"/>
        <dbReference type="ChEBI" id="CHEBI:16526"/>
        <dbReference type="ChEBI" id="CHEBI:30616"/>
        <dbReference type="ChEBI" id="CHEBI:58702"/>
        <dbReference type="ChEBI" id="CHEBI:456216"/>
        <dbReference type="EC" id="4.1.1.49"/>
    </reaction>
</comment>
<protein>
    <recommendedName>
        <fullName evidence="3 14">Phosphoenolpyruvate carboxykinase (ATP)</fullName>
        <shortName evidence="14">PCK</shortName>
        <shortName evidence="14">PEP carboxykinase</shortName>
        <shortName evidence="14">PEPCK</shortName>
        <ecNumber evidence="3 14">4.1.1.49</ecNumber>
    </recommendedName>
</protein>
<evidence type="ECO:0000256" key="9">
    <source>
        <dbReference type="ARBA" id="ARBA00022840"/>
    </source>
</evidence>
<dbReference type="InterPro" id="IPR001272">
    <property type="entry name" value="PEP_carboxykinase_ATP"/>
</dbReference>
<dbReference type="EMBL" id="JACXBF010000501">
    <property type="protein sequence ID" value="MBD2802433.1"/>
    <property type="molecule type" value="Genomic_DNA"/>
</dbReference>
<dbReference type="GO" id="GO:0046872">
    <property type="term" value="F:metal ion binding"/>
    <property type="evidence" value="ECO:0007669"/>
    <property type="project" value="UniProtKB-KW"/>
</dbReference>
<evidence type="ECO:0000256" key="11">
    <source>
        <dbReference type="ARBA" id="ARBA00023239"/>
    </source>
</evidence>
<evidence type="ECO:0000256" key="6">
    <source>
        <dbReference type="ARBA" id="ARBA00022723"/>
    </source>
</evidence>
<feature type="binding site" evidence="14">
    <location>
        <position position="212"/>
    </location>
    <ligand>
        <name>ATP</name>
        <dbReference type="ChEBI" id="CHEBI:30616"/>
    </ligand>
</feature>
<comment type="caution">
    <text evidence="15">The sequence shown here is derived from an EMBL/GenBank/DDBJ whole genome shotgun (WGS) entry which is preliminary data.</text>
</comment>
<keyword evidence="7 14" id="KW-0547">Nucleotide-binding</keyword>
<feature type="binding site" evidence="14">
    <location>
        <begin position="247"/>
        <end position="255"/>
    </location>
    <ligand>
        <name>ATP</name>
        <dbReference type="ChEBI" id="CHEBI:30616"/>
    </ligand>
</feature>
<evidence type="ECO:0000256" key="12">
    <source>
        <dbReference type="ARBA" id="ARBA00047371"/>
    </source>
</evidence>
<feature type="binding site" evidence="14">
    <location>
        <position position="454"/>
    </location>
    <ligand>
        <name>ATP</name>
        <dbReference type="ChEBI" id="CHEBI:30616"/>
    </ligand>
</feature>
<dbReference type="GO" id="GO:0005524">
    <property type="term" value="F:ATP binding"/>
    <property type="evidence" value="ECO:0007669"/>
    <property type="project" value="UniProtKB-UniRule"/>
</dbReference>
<dbReference type="PANTHER" id="PTHR30031:SF0">
    <property type="entry name" value="PHOSPHOENOLPYRUVATE CARBOXYKINASE (ATP)"/>
    <property type="match status" value="1"/>
</dbReference>
<reference evidence="15" key="2">
    <citation type="journal article" date="2024" name="Toxins">
        <title>Genome Sequence Analysis of Native Xenorhabdus Strains Isolated from Entomopathogenic Nematodes in Argentina.</title>
        <authorList>
            <person name="Palma L."/>
            <person name="Frizzo L."/>
            <person name="Kaiser S."/>
            <person name="Berry C."/>
            <person name="Caballero P."/>
            <person name="Bode H.B."/>
            <person name="Del Valle E.E."/>
        </authorList>
    </citation>
    <scope>NUCLEOTIDE SEQUENCE</scope>
    <source>
        <strain evidence="15">M</strain>
    </source>
</reference>
<sequence>MSVTGITERELAVYGIRDVDEVVYNPSYELLFSEETQPSLEGYERGTLTNLGAVSVDTGIFTGRSPKDKYIVRDDVTRDTVWWADQGKGKNDNKPLSQETWSHLKGLVTQQLSGKRLFVVDAFCGANADTRLKVRFITEVAWQAHFVKNMFIRPSDEELVGFTPDFIVMNGAKCTNPQWKEQGLNSENFVAFNLTERMQLIGGTWYGGEMKKGMFSMMNYLLPLKGIASMHCSANVGEKGDVAVFFGLSGTGKTTLSTDPKRKLIGDDEHGWDDDGVFNFEGGCYAKTINLSKEAEPDIYHAIRRDALLENVTVLADGSVDFNDGSKTENTRVSYPIYHIENIVKPVSKAGHATKVIFLTADAFGVLPPVSKLTPEQTQYHFLSGFTAKLAGTERGVTEPTPTFSACFGAAFLSLHPTQYAEVLVKRMQASGAKAYLVNTGWNGTGKRISIKDTRAIIDAILNGDIEDAETIQLPIFDLAVPTTLPGVDTGILDPRQTYADQAEWDVKAKDLAQRFVDNFDKYTDTAAGEALVKAGPKL</sequence>
<feature type="binding site" evidence="14">
    <location>
        <position position="332"/>
    </location>
    <ligand>
        <name>substrate</name>
    </ligand>
</feature>
<evidence type="ECO:0000256" key="14">
    <source>
        <dbReference type="HAMAP-Rule" id="MF_00453"/>
    </source>
</evidence>
<keyword evidence="10 14" id="KW-0464">Manganese</keyword>
<comment type="function">
    <text evidence="13 14">Involved in the gluconeogenesis. Catalyzes the conversion of oxaloacetate (OAA) to phosphoenolpyruvate (PEP) through direct phosphoryl transfer between the nucleoside triphosphate and OAA.</text>
</comment>
<evidence type="ECO:0000256" key="4">
    <source>
        <dbReference type="ARBA" id="ARBA00022432"/>
    </source>
</evidence>
<comment type="pathway">
    <text evidence="1 14">Carbohydrate biosynthesis; gluconeogenesis.</text>
</comment>
<keyword evidence="8 14" id="KW-0210">Decarboxylase</keyword>
<dbReference type="SUPFAM" id="SSF53795">
    <property type="entry name" value="PEP carboxykinase-like"/>
    <property type="match status" value="1"/>
</dbReference>
<dbReference type="PANTHER" id="PTHR30031">
    <property type="entry name" value="PHOSPHOENOLPYRUVATE CARBOXYKINASE ATP"/>
    <property type="match status" value="1"/>
</dbReference>
<feature type="binding site" evidence="14">
    <location>
        <position position="296"/>
    </location>
    <ligand>
        <name>ATP</name>
        <dbReference type="ChEBI" id="CHEBI:30616"/>
    </ligand>
</feature>
<feature type="binding site" evidence="14">
    <location>
        <position position="64"/>
    </location>
    <ligand>
        <name>substrate</name>
    </ligand>
</feature>
<evidence type="ECO:0000256" key="7">
    <source>
        <dbReference type="ARBA" id="ARBA00022741"/>
    </source>
</evidence>
<feature type="binding site" evidence="14">
    <location>
        <position position="212"/>
    </location>
    <ligand>
        <name>substrate</name>
    </ligand>
</feature>
<comment type="subunit">
    <text evidence="14">Monomer.</text>
</comment>
<comment type="similarity">
    <text evidence="2 14">Belongs to the phosphoenolpyruvate carboxykinase (ATP) family.</text>
</comment>
<feature type="binding site" evidence="14">
    <location>
        <position position="206"/>
    </location>
    <ligand>
        <name>substrate</name>
    </ligand>
</feature>
<dbReference type="AlphaFoldDB" id="A0AAW3YWG7"/>
<keyword evidence="9 14" id="KW-0067">ATP-binding</keyword>
<dbReference type="HAMAP" id="MF_00453">
    <property type="entry name" value="PEPCK_ATP"/>
    <property type="match status" value="1"/>
</dbReference>
<dbReference type="Gene3D" id="3.40.449.10">
    <property type="entry name" value="Phosphoenolpyruvate Carboxykinase, domain 1"/>
    <property type="match status" value="1"/>
</dbReference>
<keyword evidence="4 14" id="KW-0312">Gluconeogenesis</keyword>
<dbReference type="Proteomes" id="UP001193920">
    <property type="component" value="Unassembled WGS sequence"/>
</dbReference>
<dbReference type="RefSeq" id="WP_038237496.1">
    <property type="nucleotide sequence ID" value="NZ_CAWNPE010000001.1"/>
</dbReference>
<dbReference type="FunFam" id="2.170.8.10:FF:000001">
    <property type="entry name" value="Phosphoenolpyruvate carboxykinase (ATP)"/>
    <property type="match status" value="1"/>
</dbReference>
<evidence type="ECO:0000256" key="3">
    <source>
        <dbReference type="ARBA" id="ARBA00012363"/>
    </source>
</evidence>
<dbReference type="Gene3D" id="3.90.228.20">
    <property type="match status" value="1"/>
</dbReference>
<evidence type="ECO:0000256" key="8">
    <source>
        <dbReference type="ARBA" id="ARBA00022793"/>
    </source>
</evidence>
<dbReference type="PIRSF" id="PIRSF006294">
    <property type="entry name" value="PEP_crbxkin"/>
    <property type="match status" value="1"/>
</dbReference>
<evidence type="ECO:0000313" key="15">
    <source>
        <dbReference type="EMBL" id="MBD2802433.1"/>
    </source>
</evidence>
<dbReference type="FunFam" id="3.40.449.10:FF:000001">
    <property type="entry name" value="Phosphoenolpyruvate carboxykinase (ATP)"/>
    <property type="match status" value="1"/>
</dbReference>
<dbReference type="NCBIfam" id="NF006819">
    <property type="entry name" value="PRK09344.1-1"/>
    <property type="match status" value="1"/>
</dbReference>
<keyword evidence="5 14" id="KW-0963">Cytoplasm</keyword>
<dbReference type="NCBIfam" id="NF006821">
    <property type="entry name" value="PRK09344.1-3"/>
    <property type="match status" value="1"/>
</dbReference>
<dbReference type="GO" id="GO:0006094">
    <property type="term" value="P:gluconeogenesis"/>
    <property type="evidence" value="ECO:0007669"/>
    <property type="project" value="UniProtKB-UniRule"/>
</dbReference>
<dbReference type="EC" id="4.1.1.49" evidence="3 14"/>
<feature type="binding site" evidence="14">
    <location>
        <position position="231"/>
    </location>
    <ligand>
        <name>Mn(2+)</name>
        <dbReference type="ChEBI" id="CHEBI:29035"/>
    </ligand>
</feature>
<dbReference type="GO" id="GO:0005829">
    <property type="term" value="C:cytosol"/>
    <property type="evidence" value="ECO:0007669"/>
    <property type="project" value="TreeGrafter"/>
</dbReference>
<dbReference type="InterPro" id="IPR008210">
    <property type="entry name" value="PEP_carboxykinase_N"/>
</dbReference>
<gene>
    <name evidence="14 15" type="primary">pckA</name>
    <name evidence="15" type="ORF">ID854_18795</name>
</gene>
<name>A0AAW3YWG7_9GAMM</name>
<reference evidence="15" key="1">
    <citation type="submission" date="2020-09" db="EMBL/GenBank/DDBJ databases">
        <authorList>
            <person name="Palma L."/>
            <person name="Caballero P."/>
            <person name="Berry C."/>
            <person name="Del Valle E."/>
        </authorList>
    </citation>
    <scope>NUCLEOTIDE SEQUENCE</scope>
    <source>
        <strain evidence="15">M</strain>
    </source>
</reference>
<dbReference type="CDD" id="cd00484">
    <property type="entry name" value="PEPCK_ATP"/>
    <property type="match status" value="1"/>
</dbReference>
<feature type="binding site" evidence="14">
    <location>
        <begin position="448"/>
        <end position="449"/>
    </location>
    <ligand>
        <name>ATP</name>
        <dbReference type="ChEBI" id="CHEBI:30616"/>
    </ligand>
</feature>
<accession>A0AAW3YWG7</accession>